<dbReference type="GO" id="GO:0030151">
    <property type="term" value="F:molybdenum ion binding"/>
    <property type="evidence" value="ECO:0007669"/>
    <property type="project" value="InterPro"/>
</dbReference>
<dbReference type="PROSITE" id="PS51340">
    <property type="entry name" value="MOSC"/>
    <property type="match status" value="1"/>
</dbReference>
<dbReference type="Proteomes" id="UP001206128">
    <property type="component" value="Unassembled WGS sequence"/>
</dbReference>
<reference evidence="2" key="1">
    <citation type="submission" date="2022-06" db="EMBL/GenBank/DDBJ databases">
        <title>Genomic Encyclopedia of Archaeal and Bacterial Type Strains, Phase II (KMG-II): from individual species to whole genera.</title>
        <authorList>
            <person name="Goeker M."/>
        </authorList>
    </citation>
    <scope>NUCLEOTIDE SEQUENCE</scope>
    <source>
        <strain evidence="2">DSM 43935</strain>
    </source>
</reference>
<gene>
    <name evidence="2" type="ORF">LX83_004627</name>
</gene>
<dbReference type="InterPro" id="IPR011037">
    <property type="entry name" value="Pyrv_Knase-like_insert_dom_sf"/>
</dbReference>
<protein>
    <submittedName>
        <fullName evidence="2">MOSC domain</fullName>
    </submittedName>
</protein>
<dbReference type="GO" id="GO:0030170">
    <property type="term" value="F:pyridoxal phosphate binding"/>
    <property type="evidence" value="ECO:0007669"/>
    <property type="project" value="InterPro"/>
</dbReference>
<dbReference type="RefSeq" id="WP_253774934.1">
    <property type="nucleotide sequence ID" value="NZ_JAMTCK010000011.1"/>
</dbReference>
<dbReference type="GO" id="GO:0003824">
    <property type="term" value="F:catalytic activity"/>
    <property type="evidence" value="ECO:0007669"/>
    <property type="project" value="InterPro"/>
</dbReference>
<evidence type="ECO:0000313" key="3">
    <source>
        <dbReference type="Proteomes" id="UP001206128"/>
    </source>
</evidence>
<dbReference type="Pfam" id="PF03473">
    <property type="entry name" value="MOSC"/>
    <property type="match status" value="1"/>
</dbReference>
<dbReference type="Gene3D" id="2.40.33.20">
    <property type="entry name" value="PK beta-barrel domain-like"/>
    <property type="match status" value="1"/>
</dbReference>
<proteinExistence type="predicted"/>
<evidence type="ECO:0000313" key="2">
    <source>
        <dbReference type="EMBL" id="MCP2167754.1"/>
    </source>
</evidence>
<accession>A0AAE3GI05</accession>
<comment type="caution">
    <text evidence="2">The sequence shown here is derived from an EMBL/GenBank/DDBJ whole genome shotgun (WGS) entry which is preliminary data.</text>
</comment>
<dbReference type="EMBL" id="JAMTCK010000011">
    <property type="protein sequence ID" value="MCP2167754.1"/>
    <property type="molecule type" value="Genomic_DNA"/>
</dbReference>
<dbReference type="InterPro" id="IPR005302">
    <property type="entry name" value="MoCF_Sase_C"/>
</dbReference>
<name>A0AAE3GI05_9PSEU</name>
<dbReference type="SUPFAM" id="SSF50800">
    <property type="entry name" value="PK beta-barrel domain-like"/>
    <property type="match status" value="1"/>
</dbReference>
<feature type="domain" description="MOSC" evidence="1">
    <location>
        <begin position="32"/>
        <end position="175"/>
    </location>
</feature>
<sequence length="175" mass="18336">MAAGRALSTAVVEIVALHVSPVHAFEGRPGDGPRPDPEPVSRDHVVVRAGLGLVGDRYFNQAAHRLAAVTLFAVESLENVAAGLGLDAAVSPLAVRRNIVLRGFDVDGLARHDIISLDSGAGPVRFKAWRPANPCAWMDAVLAPGAFRALRGRGGMRCVPLDDGLLRLGPATLVS</sequence>
<keyword evidence="3" id="KW-1185">Reference proteome</keyword>
<organism evidence="2 3">
    <name type="scientific">Goodfellowiella coeruleoviolacea</name>
    <dbReference type="NCBI Taxonomy" id="334858"/>
    <lineage>
        <taxon>Bacteria</taxon>
        <taxon>Bacillati</taxon>
        <taxon>Actinomycetota</taxon>
        <taxon>Actinomycetes</taxon>
        <taxon>Pseudonocardiales</taxon>
        <taxon>Pseudonocardiaceae</taxon>
        <taxon>Goodfellowiella</taxon>
    </lineage>
</organism>
<dbReference type="AlphaFoldDB" id="A0AAE3GI05"/>
<evidence type="ECO:0000259" key="1">
    <source>
        <dbReference type="PROSITE" id="PS51340"/>
    </source>
</evidence>